<sequence length="258" mass="28482">MSGKSRISSYVICTTPRSGSTLLCTLLKATGIAGNPDSHFHSTSLDGWLQAYGVRTTEPSAQQAVRTVVNAAIEIGTGDTGVFGLRIQRASFDHFIQQIGGLHPQADCDLDRIQASFGSTRFIHLTRSNKMEQAISLVKATQTGLWHRAADGSELERLSAPKPPVYDPQQIEKTLLELIEMERAWEGWFMQEGLSPMRISYDELSANPADTLAKCLNFLGLASQYGEDILPPTAKLADALSQEWAERFRAEYPAYFQN</sequence>
<dbReference type="InterPro" id="IPR024628">
    <property type="entry name" value="Sulfotransferase_Stf0_dom"/>
</dbReference>
<organism evidence="2 3">
    <name type="scientific">Aliisedimentitalea scapharcae</name>
    <dbReference type="NCBI Taxonomy" id="1524259"/>
    <lineage>
        <taxon>Bacteria</taxon>
        <taxon>Pseudomonadati</taxon>
        <taxon>Pseudomonadota</taxon>
        <taxon>Alphaproteobacteria</taxon>
        <taxon>Rhodobacterales</taxon>
        <taxon>Roseobacteraceae</taxon>
        <taxon>Aliisedimentitalea</taxon>
    </lineage>
</organism>
<gene>
    <name evidence="2" type="ORF">QEZ52_01660</name>
</gene>
<dbReference type="RefSeq" id="WP_406647415.1">
    <property type="nucleotide sequence ID" value="NZ_CP123584.1"/>
</dbReference>
<proteinExistence type="predicted"/>
<feature type="domain" description="Sulphotransferase Stf0" evidence="1">
    <location>
        <begin position="9"/>
        <end position="251"/>
    </location>
</feature>
<dbReference type="PIRSF" id="PIRSF021497">
    <property type="entry name" value="Sulphotransferase_Stf0"/>
    <property type="match status" value="1"/>
</dbReference>
<protein>
    <submittedName>
        <fullName evidence="2">Stf0 family sulfotransferase</fullName>
    </submittedName>
</protein>
<evidence type="ECO:0000259" key="1">
    <source>
        <dbReference type="Pfam" id="PF09037"/>
    </source>
</evidence>
<dbReference type="SUPFAM" id="SSF52540">
    <property type="entry name" value="P-loop containing nucleoside triphosphate hydrolases"/>
    <property type="match status" value="1"/>
</dbReference>
<evidence type="ECO:0000313" key="3">
    <source>
        <dbReference type="Proteomes" id="UP001623232"/>
    </source>
</evidence>
<dbReference type="Pfam" id="PF09037">
    <property type="entry name" value="Sulphotransf"/>
    <property type="match status" value="1"/>
</dbReference>
<dbReference type="EMBL" id="CP123584">
    <property type="protein sequence ID" value="WZK89286.1"/>
    <property type="molecule type" value="Genomic_DNA"/>
</dbReference>
<dbReference type="InterPro" id="IPR027417">
    <property type="entry name" value="P-loop_NTPase"/>
</dbReference>
<dbReference type="Proteomes" id="UP001623232">
    <property type="component" value="Chromosome"/>
</dbReference>
<name>A0ABZ2XX97_9RHOB</name>
<accession>A0ABZ2XX97</accession>
<dbReference type="Gene3D" id="3.40.50.300">
    <property type="entry name" value="P-loop containing nucleotide triphosphate hydrolases"/>
    <property type="match status" value="1"/>
</dbReference>
<keyword evidence="3" id="KW-1185">Reference proteome</keyword>
<evidence type="ECO:0000313" key="2">
    <source>
        <dbReference type="EMBL" id="WZK89286.1"/>
    </source>
</evidence>
<dbReference type="InterPro" id="IPR015124">
    <property type="entry name" value="Stf0"/>
</dbReference>
<reference evidence="2 3" key="1">
    <citation type="submission" date="2023-04" db="EMBL/GenBank/DDBJ databases">
        <title>Complete genome sequence of Alisedimentitalea scapharcae.</title>
        <authorList>
            <person name="Rong J.-C."/>
            <person name="Yi M.-L."/>
            <person name="Zhao Q."/>
        </authorList>
    </citation>
    <scope>NUCLEOTIDE SEQUENCE [LARGE SCALE GENOMIC DNA]</scope>
    <source>
        <strain evidence="2 3">KCTC 42119</strain>
    </source>
</reference>